<evidence type="ECO:0000313" key="2">
    <source>
        <dbReference type="EMBL" id="EGT31652.1"/>
    </source>
</evidence>
<proteinExistence type="predicted"/>
<feature type="coiled-coil region" evidence="1">
    <location>
        <begin position="35"/>
        <end position="87"/>
    </location>
</feature>
<evidence type="ECO:0000313" key="3">
    <source>
        <dbReference type="Proteomes" id="UP000008068"/>
    </source>
</evidence>
<dbReference type="InParanoid" id="G0NI08"/>
<dbReference type="Proteomes" id="UP000008068">
    <property type="component" value="Unassembled WGS sequence"/>
</dbReference>
<gene>
    <name evidence="2" type="ORF">CAEBREN_08500</name>
</gene>
<keyword evidence="3" id="KW-1185">Reference proteome</keyword>
<name>G0NI08_CAEBE</name>
<protein>
    <submittedName>
        <fullName evidence="2">Uncharacterized protein</fullName>
    </submittedName>
</protein>
<dbReference type="EMBL" id="GL379887">
    <property type="protein sequence ID" value="EGT31652.1"/>
    <property type="molecule type" value="Genomic_DNA"/>
</dbReference>
<evidence type="ECO:0000256" key="1">
    <source>
        <dbReference type="SAM" id="Coils"/>
    </source>
</evidence>
<dbReference type="HOGENOM" id="CLU_176490_0_0_1"/>
<sequence>MHPQIDELIGECLSLKKFAREELRRDITEEEKPSLKLALRRLKKLIKDLQALQKTFEDSSALVFRVHRRRQLNLEAFERKIEDQRKKIDGVVAIIMGGVLVNN</sequence>
<dbReference type="AlphaFoldDB" id="G0NI08"/>
<keyword evidence="1" id="KW-0175">Coiled coil</keyword>
<accession>G0NI08</accession>
<reference evidence="3" key="1">
    <citation type="submission" date="2011-07" db="EMBL/GenBank/DDBJ databases">
        <authorList>
            <consortium name="Caenorhabditis brenneri Sequencing and Analysis Consortium"/>
            <person name="Wilson R.K."/>
        </authorList>
    </citation>
    <scope>NUCLEOTIDE SEQUENCE [LARGE SCALE GENOMIC DNA]</scope>
    <source>
        <strain evidence="3">PB2801</strain>
    </source>
</reference>
<organism evidence="3">
    <name type="scientific">Caenorhabditis brenneri</name>
    <name type="common">Nematode worm</name>
    <dbReference type="NCBI Taxonomy" id="135651"/>
    <lineage>
        <taxon>Eukaryota</taxon>
        <taxon>Metazoa</taxon>
        <taxon>Ecdysozoa</taxon>
        <taxon>Nematoda</taxon>
        <taxon>Chromadorea</taxon>
        <taxon>Rhabditida</taxon>
        <taxon>Rhabditina</taxon>
        <taxon>Rhabditomorpha</taxon>
        <taxon>Rhabditoidea</taxon>
        <taxon>Rhabditidae</taxon>
        <taxon>Peloderinae</taxon>
        <taxon>Caenorhabditis</taxon>
    </lineage>
</organism>